<keyword evidence="3" id="KW-1185">Reference proteome</keyword>
<protein>
    <submittedName>
        <fullName evidence="2">Uncharacterized protein</fullName>
    </submittedName>
</protein>
<sequence length="56" mass="6587">METLPTKAITKGELNSRNDKTAAIRYSKRRVIDQRMADRALRHQLREVWDDPLHLA</sequence>
<dbReference type="RefSeq" id="WP_399841797.1">
    <property type="nucleotide sequence ID" value="NZ_JBITWC010000003.1"/>
</dbReference>
<accession>A0ABW8BNM2</accession>
<proteinExistence type="predicted"/>
<evidence type="ECO:0000313" key="2">
    <source>
        <dbReference type="EMBL" id="MFI8748816.1"/>
    </source>
</evidence>
<gene>
    <name evidence="2" type="ORF">ACIGG6_02255</name>
</gene>
<reference evidence="2 3" key="1">
    <citation type="submission" date="2024-10" db="EMBL/GenBank/DDBJ databases">
        <title>The Natural Products Discovery Center: Release of the First 8490 Sequenced Strains for Exploring Actinobacteria Biosynthetic Diversity.</title>
        <authorList>
            <person name="Kalkreuter E."/>
            <person name="Kautsar S.A."/>
            <person name="Yang D."/>
            <person name="Bader C.D."/>
            <person name="Teijaro C.N."/>
            <person name="Fluegel L."/>
            <person name="Davis C.M."/>
            <person name="Simpson J.R."/>
            <person name="Lauterbach L."/>
            <person name="Steele A.D."/>
            <person name="Gui C."/>
            <person name="Meng S."/>
            <person name="Li G."/>
            <person name="Viehrig K."/>
            <person name="Ye F."/>
            <person name="Su P."/>
            <person name="Kiefer A.F."/>
            <person name="Nichols A."/>
            <person name="Cepeda A.J."/>
            <person name="Yan W."/>
            <person name="Fan B."/>
            <person name="Jiang Y."/>
            <person name="Adhikari A."/>
            <person name="Zheng C.-J."/>
            <person name="Schuster L."/>
            <person name="Cowan T.M."/>
            <person name="Smanski M.J."/>
            <person name="Chevrette M.G."/>
            <person name="De Carvalho L.P.S."/>
            <person name="Shen B."/>
        </authorList>
    </citation>
    <scope>NUCLEOTIDE SEQUENCE [LARGE SCALE GENOMIC DNA]</scope>
    <source>
        <strain evidence="2 3">NPDC077409</strain>
    </source>
</reference>
<dbReference type="Proteomes" id="UP001614338">
    <property type="component" value="Unassembled WGS sequence"/>
</dbReference>
<evidence type="ECO:0000313" key="3">
    <source>
        <dbReference type="Proteomes" id="UP001614338"/>
    </source>
</evidence>
<comment type="caution">
    <text evidence="2">The sequence shown here is derived from an EMBL/GenBank/DDBJ whole genome shotgun (WGS) entry which is preliminary data.</text>
</comment>
<feature type="region of interest" description="Disordered" evidence="1">
    <location>
        <begin position="1"/>
        <end position="20"/>
    </location>
</feature>
<name>A0ABW8BNM2_9GAMM</name>
<evidence type="ECO:0000256" key="1">
    <source>
        <dbReference type="SAM" id="MobiDB-lite"/>
    </source>
</evidence>
<dbReference type="EMBL" id="JBITWC010000003">
    <property type="protein sequence ID" value="MFI8748816.1"/>
    <property type="molecule type" value="Genomic_DNA"/>
</dbReference>
<organism evidence="2 3">
    <name type="scientific">Vreelandella lionensis</name>
    <dbReference type="NCBI Taxonomy" id="1144478"/>
    <lineage>
        <taxon>Bacteria</taxon>
        <taxon>Pseudomonadati</taxon>
        <taxon>Pseudomonadota</taxon>
        <taxon>Gammaproteobacteria</taxon>
        <taxon>Oceanospirillales</taxon>
        <taxon>Halomonadaceae</taxon>
        <taxon>Vreelandella</taxon>
    </lineage>
</organism>